<dbReference type="OrthoDB" id="7340501at2759"/>
<evidence type="ECO:0000313" key="11">
    <source>
        <dbReference type="Proteomes" id="UP000054845"/>
    </source>
</evidence>
<sequence length="820" mass="91974">MAPVAAEMEGTGTAGFASGSGSSAEQDTRAPSKLSPAKTAWSHLVDYTPPTPAPVQERHRSSAASFVPPSSQAYFASTIYQQHRPLIIDAGSSELRAGWANDDKDALPELTHESLVSRYKDRKKGNQVLLAGAEANVDGPAKGAARSPWDGDVITSTDLLENLIDYALLKLGVASEGSVEHPIVMTETLCNPSFPRSLTSELLFETYGVPSASYGLDSLFSAYANGLEDALIVSSGHSGSHIVPLVGGRGDLNHAKKLNLGGSHATDFLLKLTQLKYPAFPTRVNPLQASWMRQEFCYVYTPATSSYDDHIRRLSNPDELAKEDRIIQFPFAIAEKEEKTEEELQRQAEKKKESARRLQEQTQRIRLEKVSIGLEAVIASCVGRLTSYAASKIIQLLQKENDLAYYNQVKEFKAKERKADYMKRLEGEGFETEQALEQTTKKLEAALKRSRARELGAEDEPAEPPSFPLVEVPDHQLDEEGVKEKRRQRLMKAGYDARIRAKLEKEEEKRLEEEARLRDEAERENDPRAWASKVRAQYQESIAKAKDRIRRKEMLADRKSLAAQERMKTIANLASEKGDTSGPGSTKRKRGGRGGADADDGFGANDDDWSVYREIGNADDSEEEEDDKVTLEQLERRLLDHDPTFTEDDTWSAVEARNNKITTTFLRGYYPPWDPDDVAQAHQIHLNVERARVPEILWQPSIAGVDQAGLDELVAHVLRNYQQDVRKRLANNIFVTGQHTQYPNFDDRLCQSVRATQSVDVPVRTVRARDVRFDAWRGMSMWSLTDDFQKTCITKADWQEKGADYLSVRHAHRFTAAMYD</sequence>
<organism evidence="10 11">
    <name type="scientific">Ceraceosorus bombacis</name>
    <dbReference type="NCBI Taxonomy" id="401625"/>
    <lineage>
        <taxon>Eukaryota</taxon>
        <taxon>Fungi</taxon>
        <taxon>Dikarya</taxon>
        <taxon>Basidiomycota</taxon>
        <taxon>Ustilaginomycotina</taxon>
        <taxon>Exobasidiomycetes</taxon>
        <taxon>Ceraceosorales</taxon>
        <taxon>Ceraceosoraceae</taxon>
        <taxon>Ceraceosorus</taxon>
    </lineage>
</organism>
<dbReference type="CDD" id="cd10211">
    <property type="entry name" value="ASKHA_NBD_Arp5"/>
    <property type="match status" value="1"/>
</dbReference>
<feature type="region of interest" description="Disordered" evidence="9">
    <location>
        <begin position="506"/>
        <end position="535"/>
    </location>
</feature>
<dbReference type="STRING" id="401625.A0A0P1BF02"/>
<dbReference type="GO" id="GO:0006974">
    <property type="term" value="P:DNA damage response"/>
    <property type="evidence" value="ECO:0007669"/>
    <property type="project" value="UniProtKB-KW"/>
</dbReference>
<feature type="compositionally biased region" description="Acidic residues" evidence="9">
    <location>
        <begin position="597"/>
        <end position="609"/>
    </location>
</feature>
<dbReference type="PANTHER" id="PTHR11937">
    <property type="entry name" value="ACTIN"/>
    <property type="match status" value="1"/>
</dbReference>
<dbReference type="EMBL" id="CCYA01000240">
    <property type="protein sequence ID" value="CEH14216.1"/>
    <property type="molecule type" value="Genomic_DNA"/>
</dbReference>
<keyword evidence="4 8" id="KW-0175">Coiled coil</keyword>
<feature type="compositionally biased region" description="Basic and acidic residues" evidence="9">
    <location>
        <begin position="506"/>
        <end position="527"/>
    </location>
</feature>
<comment type="similarity">
    <text evidence="7">Belongs to the actin family.</text>
</comment>
<dbReference type="GO" id="GO:0005634">
    <property type="term" value="C:nucleus"/>
    <property type="evidence" value="ECO:0007669"/>
    <property type="project" value="UniProtKB-SubCell"/>
</dbReference>
<dbReference type="Gene3D" id="3.30.420.40">
    <property type="match status" value="2"/>
</dbReference>
<evidence type="ECO:0000256" key="9">
    <source>
        <dbReference type="SAM" id="MobiDB-lite"/>
    </source>
</evidence>
<evidence type="ECO:0000256" key="8">
    <source>
        <dbReference type="SAM" id="Coils"/>
    </source>
</evidence>
<evidence type="ECO:0000256" key="1">
    <source>
        <dbReference type="ARBA" id="ARBA00004123"/>
    </source>
</evidence>
<dbReference type="AlphaFoldDB" id="A0A0P1BF02"/>
<name>A0A0P1BF02_9BASI</name>
<dbReference type="FunFam" id="3.30.420.40:FF:000122">
    <property type="entry name" value="ARP5 actin-related protein 5 homolog"/>
    <property type="match status" value="1"/>
</dbReference>
<dbReference type="InterPro" id="IPR004000">
    <property type="entry name" value="Actin"/>
</dbReference>
<evidence type="ECO:0000256" key="4">
    <source>
        <dbReference type="ARBA" id="ARBA00023054"/>
    </source>
</evidence>
<dbReference type="Pfam" id="PF00022">
    <property type="entry name" value="Actin"/>
    <property type="match status" value="2"/>
</dbReference>
<dbReference type="FunFam" id="3.30.420.40:FF:000058">
    <property type="entry name" value="Putative actin-related protein 5"/>
    <property type="match status" value="1"/>
</dbReference>
<accession>A0A0P1BF02</accession>
<keyword evidence="3" id="KW-0805">Transcription regulation</keyword>
<dbReference type="InterPro" id="IPR043129">
    <property type="entry name" value="ATPase_NBD"/>
</dbReference>
<evidence type="ECO:0000256" key="5">
    <source>
        <dbReference type="ARBA" id="ARBA00023163"/>
    </source>
</evidence>
<feature type="coiled-coil region" evidence="8">
    <location>
        <begin position="333"/>
        <end position="368"/>
    </location>
</feature>
<evidence type="ECO:0000256" key="7">
    <source>
        <dbReference type="RuleBase" id="RU000487"/>
    </source>
</evidence>
<feature type="region of interest" description="Disordered" evidence="9">
    <location>
        <begin position="1"/>
        <end position="37"/>
    </location>
</feature>
<keyword evidence="2" id="KW-0227">DNA damage</keyword>
<evidence type="ECO:0000256" key="2">
    <source>
        <dbReference type="ARBA" id="ARBA00022763"/>
    </source>
</evidence>
<feature type="region of interest" description="Disordered" evidence="9">
    <location>
        <begin position="571"/>
        <end position="610"/>
    </location>
</feature>
<dbReference type="Proteomes" id="UP000054845">
    <property type="component" value="Unassembled WGS sequence"/>
</dbReference>
<reference evidence="10 11" key="1">
    <citation type="submission" date="2014-09" db="EMBL/GenBank/DDBJ databases">
        <authorList>
            <person name="Magalhaes I.L.F."/>
            <person name="Oliveira U."/>
            <person name="Santos F.R."/>
            <person name="Vidigal T.H.D.A."/>
            <person name="Brescovit A.D."/>
            <person name="Santos A.J."/>
        </authorList>
    </citation>
    <scope>NUCLEOTIDE SEQUENCE [LARGE SCALE GENOMIC DNA]</scope>
</reference>
<evidence type="ECO:0000313" key="10">
    <source>
        <dbReference type="EMBL" id="CEH14216.1"/>
    </source>
</evidence>
<evidence type="ECO:0000256" key="3">
    <source>
        <dbReference type="ARBA" id="ARBA00023015"/>
    </source>
</evidence>
<keyword evidence="11" id="KW-1185">Reference proteome</keyword>
<feature type="compositionally biased region" description="Low complexity" evidence="9">
    <location>
        <begin position="10"/>
        <end position="24"/>
    </location>
</feature>
<proteinExistence type="inferred from homology"/>
<feature type="region of interest" description="Disordered" evidence="9">
    <location>
        <begin position="449"/>
        <end position="471"/>
    </location>
</feature>
<evidence type="ECO:0000256" key="6">
    <source>
        <dbReference type="ARBA" id="ARBA00023242"/>
    </source>
</evidence>
<dbReference type="SUPFAM" id="SSF53067">
    <property type="entry name" value="Actin-like ATPase domain"/>
    <property type="match status" value="2"/>
</dbReference>
<keyword evidence="6" id="KW-0539">Nucleus</keyword>
<keyword evidence="5" id="KW-0804">Transcription</keyword>
<protein>
    <submittedName>
        <fullName evidence="10">Actin-related protein-Arp5p</fullName>
    </submittedName>
</protein>
<dbReference type="SMART" id="SM00268">
    <property type="entry name" value="ACTIN"/>
    <property type="match status" value="1"/>
</dbReference>
<comment type="subcellular location">
    <subcellularLocation>
        <location evidence="1">Nucleus</location>
    </subcellularLocation>
</comment>